<feature type="region of interest" description="Disordered" evidence="1">
    <location>
        <begin position="864"/>
        <end position="888"/>
    </location>
</feature>
<evidence type="ECO:0000256" key="1">
    <source>
        <dbReference type="SAM" id="MobiDB-lite"/>
    </source>
</evidence>
<organism evidence="2 3">
    <name type="scientific">Lutzomyia longipalpis</name>
    <name type="common">Sand fly</name>
    <dbReference type="NCBI Taxonomy" id="7200"/>
    <lineage>
        <taxon>Eukaryota</taxon>
        <taxon>Metazoa</taxon>
        <taxon>Ecdysozoa</taxon>
        <taxon>Arthropoda</taxon>
        <taxon>Hexapoda</taxon>
        <taxon>Insecta</taxon>
        <taxon>Pterygota</taxon>
        <taxon>Neoptera</taxon>
        <taxon>Endopterygota</taxon>
        <taxon>Diptera</taxon>
        <taxon>Nematocera</taxon>
        <taxon>Psychodoidea</taxon>
        <taxon>Psychodidae</taxon>
        <taxon>Lutzomyia</taxon>
        <taxon>Lutzomyia</taxon>
    </lineage>
</organism>
<keyword evidence="3" id="KW-1185">Reference proteome</keyword>
<feature type="region of interest" description="Disordered" evidence="1">
    <location>
        <begin position="561"/>
        <end position="720"/>
    </location>
</feature>
<reference evidence="2" key="1">
    <citation type="submission" date="2020-05" db="UniProtKB">
        <authorList>
            <consortium name="EnsemblMetazoa"/>
        </authorList>
    </citation>
    <scope>IDENTIFICATION</scope>
    <source>
        <strain evidence="2">Jacobina</strain>
    </source>
</reference>
<accession>A0A1B0CHX4</accession>
<sequence>MRNNQIKGIHRQRIPRRVIFQIAQTLINLPDHTPPLPTVKETGNSRKNDFDFSASKETNAAEVLMNLGNLTETRTSPTKHEEKKSKGAGNREYSSSGKSCPPAQTKIKLPDNITVTKVVKPPQSSPNHTKNLTEGRQVDGQSENSERVKLKKVVPKKRKPNIDVTEEIVLHKAPEPKTVVTVPSPAASPKKIIKIKSQMKSPTQPACPKTEESVFDISNMPIVLTDDVLPVRTVEKYSVIVPEGKTSATTSKSPTTTTTSNGREQGRVLKGEEVVVSSKSALVKRIKLLGNQKERSGSSSPEVGSSAVHKLATERRLIKLPPKKEERKLPTTSIGVGSTVVLVPQSKVPGQPLSPTKIIYSSGSFSTAATTSAAANPPVTLKISKPQVIQGKSGGQIVITSKGKVITKQSDMITTTASKVTEVSTTFKMAEGSKMSANPAKLIIKSPAKIHVQSQEIIYKPPKEIAAAAAKTTASIQPPKAVEVVGKADGESQKKVLRRIKRPRRLEIVDHTASHSGTNTQTIVVQEVPPLAPITTESLTSNCVKKVVSTAASDDAATTLRLKTSAPKSPVKSNKQTQEKIESGSSVKAGSGSTDVTRAVAATREKSEKVTMAAEGPGLCPSLPNPESTSNIQDILMNLGNLTETRTSPTKHEEKKSKGAGNREYSSSGKSCPPAQTKIKLPDNVTVTKVVKPPQSSPNHTKNLTEGRQVDGQSENSERVKLKKVVPKKRKPNIDVTEEIVLHKAPEPKTVVTVPPPAASPKKIIKIKSQMKSPTQPACPKTEESVFDISNMPIVLTDDVLPVRTVEKYSVIVPEGKTSATTSKSPTTTTTSNGREQGRVLKGEEVVVSSKSALVKRIKLLGNQKERSGSSSPEVGSSAVHKLATERRLIKLPPKKEERKLPTTSIGVGSTVVLVPQSKVPGQPLSPTKIIYSSGSFSTAATTSAAANLL</sequence>
<dbReference type="EMBL" id="AJWK01012835">
    <property type="status" value="NOT_ANNOTATED_CDS"/>
    <property type="molecule type" value="Genomic_DNA"/>
</dbReference>
<protein>
    <submittedName>
        <fullName evidence="2">Uncharacterized protein</fullName>
    </submittedName>
</protein>
<feature type="region of interest" description="Disordered" evidence="1">
    <location>
        <begin position="245"/>
        <end position="265"/>
    </location>
</feature>
<dbReference type="EMBL" id="AJWK01012830">
    <property type="status" value="NOT_ANNOTATED_CDS"/>
    <property type="molecule type" value="Genomic_DNA"/>
</dbReference>
<evidence type="ECO:0000313" key="3">
    <source>
        <dbReference type="Proteomes" id="UP000092461"/>
    </source>
</evidence>
<dbReference type="VEuPathDB" id="VectorBase:LLOJ004036"/>
<feature type="compositionally biased region" description="Low complexity" evidence="1">
    <location>
        <begin position="869"/>
        <end position="878"/>
    </location>
</feature>
<dbReference type="EMBL" id="AJWK01012832">
    <property type="status" value="NOT_ANNOTATED_CDS"/>
    <property type="molecule type" value="Genomic_DNA"/>
</dbReference>
<proteinExistence type="predicted"/>
<feature type="compositionally biased region" description="Low complexity" evidence="1">
    <location>
        <begin position="818"/>
        <end position="832"/>
    </location>
</feature>
<name>A0A1B0CHX4_LUTLO</name>
<feature type="compositionally biased region" description="Polar residues" evidence="1">
    <location>
        <begin position="583"/>
        <end position="596"/>
    </location>
</feature>
<dbReference type="EMBL" id="AJWK01012834">
    <property type="status" value="NOT_ANNOTATED_CDS"/>
    <property type="molecule type" value="Genomic_DNA"/>
</dbReference>
<dbReference type="EMBL" id="AJWK01012831">
    <property type="status" value="NOT_ANNOTATED_CDS"/>
    <property type="molecule type" value="Genomic_DNA"/>
</dbReference>
<evidence type="ECO:0000313" key="2">
    <source>
        <dbReference type="EnsemblMetazoa" id="LLOJ004036-PA"/>
    </source>
</evidence>
<dbReference type="Proteomes" id="UP000092461">
    <property type="component" value="Unassembled WGS sequence"/>
</dbReference>
<dbReference type="VEuPathDB" id="VectorBase:LLONM1_001565"/>
<dbReference type="AlphaFoldDB" id="A0A1B0CHX4"/>
<feature type="region of interest" description="Disordered" evidence="1">
    <location>
        <begin position="817"/>
        <end position="838"/>
    </location>
</feature>
<dbReference type="EMBL" id="AJWK01012833">
    <property type="status" value="NOT_ANNOTATED_CDS"/>
    <property type="molecule type" value="Genomic_DNA"/>
</dbReference>
<feature type="compositionally biased region" description="Low complexity" evidence="1">
    <location>
        <begin position="246"/>
        <end position="260"/>
    </location>
</feature>
<feature type="region of interest" description="Disordered" evidence="1">
    <location>
        <begin position="30"/>
        <end position="55"/>
    </location>
</feature>
<feature type="region of interest" description="Disordered" evidence="1">
    <location>
        <begin position="68"/>
        <end position="148"/>
    </location>
</feature>
<dbReference type="EnsemblMetazoa" id="LLOJ004036-RA">
    <property type="protein sequence ID" value="LLOJ004036-PA"/>
    <property type="gene ID" value="LLOJ004036"/>
</dbReference>